<evidence type="ECO:0000256" key="3">
    <source>
        <dbReference type="ARBA" id="ARBA00023186"/>
    </source>
</evidence>
<gene>
    <name evidence="5" type="ordered locus">Ecym_4475</name>
</gene>
<evidence type="ECO:0000313" key="5">
    <source>
        <dbReference type="EMBL" id="AET39515.1"/>
    </source>
</evidence>
<accession>G8JU12</accession>
<dbReference type="Gene3D" id="3.80.10.10">
    <property type="entry name" value="Ribonuclease Inhibitor"/>
    <property type="match status" value="2"/>
</dbReference>
<evidence type="ECO:0000313" key="6">
    <source>
        <dbReference type="Proteomes" id="UP000006790"/>
    </source>
</evidence>
<dbReference type="KEGG" id="erc:Ecym_4475"/>
<dbReference type="STRING" id="931890.G8JU12"/>
<evidence type="ECO:0000256" key="1">
    <source>
        <dbReference type="ARBA" id="ARBA00022614"/>
    </source>
</evidence>
<dbReference type="Proteomes" id="UP000006790">
    <property type="component" value="Chromosome 4"/>
</dbReference>
<dbReference type="OrthoDB" id="5273213at2759"/>
<dbReference type="FunCoup" id="G8JU12">
    <property type="interactions" value="610"/>
</dbReference>
<dbReference type="InterPro" id="IPR036859">
    <property type="entry name" value="CAP-Gly_dom_sf"/>
</dbReference>
<keyword evidence="1" id="KW-0433">Leucine-rich repeat</keyword>
<keyword evidence="3" id="KW-0143">Chaperone</keyword>
<dbReference type="Gene3D" id="2.30.30.190">
    <property type="entry name" value="CAP Gly-rich-like domain"/>
    <property type="match status" value="1"/>
</dbReference>
<dbReference type="AlphaFoldDB" id="G8JU12"/>
<keyword evidence="2" id="KW-0677">Repeat</keyword>
<dbReference type="GeneID" id="11471600"/>
<dbReference type="InterPro" id="IPR032675">
    <property type="entry name" value="LRR_dom_sf"/>
</dbReference>
<dbReference type="InterPro" id="IPR000938">
    <property type="entry name" value="CAP-Gly_domain"/>
</dbReference>
<dbReference type="InterPro" id="IPR001611">
    <property type="entry name" value="Leu-rich_rpt"/>
</dbReference>
<organism evidence="5 6">
    <name type="scientific">Eremothecium cymbalariae (strain CBS 270.75 / DBVPG 7215 / KCTC 17166 / NRRL Y-17582)</name>
    <name type="common">Yeast</name>
    <dbReference type="NCBI Taxonomy" id="931890"/>
    <lineage>
        <taxon>Eukaryota</taxon>
        <taxon>Fungi</taxon>
        <taxon>Dikarya</taxon>
        <taxon>Ascomycota</taxon>
        <taxon>Saccharomycotina</taxon>
        <taxon>Saccharomycetes</taxon>
        <taxon>Saccharomycetales</taxon>
        <taxon>Saccharomycetaceae</taxon>
        <taxon>Eremothecium</taxon>
    </lineage>
</organism>
<dbReference type="InterPro" id="IPR029071">
    <property type="entry name" value="Ubiquitin-like_domsf"/>
</dbReference>
<sequence length="495" mass="56025">MVYKVGDRLQISSELCIIRFIGTISDWGEDITAYGLEWDNIERGRHDGEVNGTRYFSTLTGNSATIMKESKLLQSLDADRTLLHALNTKYGDNLRSIETMYIGSKKLESYGFDKLAQIYNDYSNLKLLSLSRLCVRSAGSSEELAELSERCTSVESLDLSFNLLTDFNEVVTIVSKLPTIRQLDVSGNVFQMNYSEQVVCPNLKSLTLVYCRLTAEFIKLIMRSFPNLESLNVQDNNINCLDEVTVPRSLRELNISQNGIKKLPPTFSSAFITTLLVAENEISDISLDTCDSIQRLDISKNKIDNWATLDKINLKFPNLKGLRIDENPFCSDESSETDSFYQIIARVSNITMLNGSILTRELREDAEFYFISKVQSGLISYDRLLHRWGSLMQHHNISEREASSETANFIANRICRIKVHTVDPLEFELNVLNSISVRYLKSLIAKHINADVLSVKLTYSIVPDIIISFNHEFSSISNFGISTGSNIYVTLDNVH</sequence>
<dbReference type="SUPFAM" id="SSF74924">
    <property type="entry name" value="Cap-Gly domain"/>
    <property type="match status" value="1"/>
</dbReference>
<dbReference type="OMA" id="SEESHMF"/>
<dbReference type="EMBL" id="CP002500">
    <property type="protein sequence ID" value="AET39515.1"/>
    <property type="molecule type" value="Genomic_DNA"/>
</dbReference>
<dbReference type="PANTHER" id="PTHR15454">
    <property type="entry name" value="NISCHARIN RELATED"/>
    <property type="match status" value="1"/>
</dbReference>
<dbReference type="GO" id="GO:0006457">
    <property type="term" value="P:protein folding"/>
    <property type="evidence" value="ECO:0007669"/>
    <property type="project" value="EnsemblFungi"/>
</dbReference>
<keyword evidence="6" id="KW-1185">Reference proteome</keyword>
<dbReference type="RefSeq" id="XP_003646332.1">
    <property type="nucleotide sequence ID" value="XM_003646284.1"/>
</dbReference>
<dbReference type="PROSITE" id="PS50245">
    <property type="entry name" value="CAP_GLY_2"/>
    <property type="match status" value="1"/>
</dbReference>
<feature type="domain" description="CAP-Gly" evidence="4">
    <location>
        <begin position="35"/>
        <end position="68"/>
    </location>
</feature>
<dbReference type="GO" id="GO:0043014">
    <property type="term" value="F:alpha-tubulin binding"/>
    <property type="evidence" value="ECO:0007669"/>
    <property type="project" value="EnsemblFungi"/>
</dbReference>
<dbReference type="SUPFAM" id="SSF52047">
    <property type="entry name" value="RNI-like"/>
    <property type="match status" value="1"/>
</dbReference>
<dbReference type="HOGENOM" id="CLU_017716_5_1_1"/>
<dbReference type="SMART" id="SM01052">
    <property type="entry name" value="CAP_GLY"/>
    <property type="match status" value="1"/>
</dbReference>
<dbReference type="SUPFAM" id="SSF54236">
    <property type="entry name" value="Ubiquitin-like"/>
    <property type="match status" value="1"/>
</dbReference>
<evidence type="ECO:0000259" key="4">
    <source>
        <dbReference type="PROSITE" id="PS50245"/>
    </source>
</evidence>
<name>G8JU12_ERECY</name>
<dbReference type="Pfam" id="PF01302">
    <property type="entry name" value="CAP_GLY"/>
    <property type="match status" value="1"/>
</dbReference>
<reference evidence="6" key="1">
    <citation type="journal article" date="2012" name="G3 (Bethesda)">
        <title>Pichia sorbitophila, an interspecies yeast hybrid reveals early steps of genome resolution following polyploidization.</title>
        <authorList>
            <person name="Leh Louis V."/>
            <person name="Despons L."/>
            <person name="Friedrich A."/>
            <person name="Martin T."/>
            <person name="Durrens P."/>
            <person name="Casaregola S."/>
            <person name="Neuveglise C."/>
            <person name="Fairhead C."/>
            <person name="Marck C."/>
            <person name="Cruz J.A."/>
            <person name="Straub M.L."/>
            <person name="Kugler V."/>
            <person name="Sacerdot C."/>
            <person name="Uzunov Z."/>
            <person name="Thierry A."/>
            <person name="Weiss S."/>
            <person name="Bleykasten C."/>
            <person name="De Montigny J."/>
            <person name="Jacques N."/>
            <person name="Jung P."/>
            <person name="Lemaire M."/>
            <person name="Mallet S."/>
            <person name="Morel G."/>
            <person name="Richard G.F."/>
            <person name="Sarkar A."/>
            <person name="Savel G."/>
            <person name="Schacherer J."/>
            <person name="Seret M.L."/>
            <person name="Talla E."/>
            <person name="Samson G."/>
            <person name="Jubin C."/>
            <person name="Poulain J."/>
            <person name="Vacherie B."/>
            <person name="Barbe V."/>
            <person name="Pelletier E."/>
            <person name="Sherman D.J."/>
            <person name="Westhof E."/>
            <person name="Weissenbach J."/>
            <person name="Baret P.V."/>
            <person name="Wincker P."/>
            <person name="Gaillardin C."/>
            <person name="Dujon B."/>
            <person name="Souciet J.L."/>
        </authorList>
    </citation>
    <scope>NUCLEOTIDE SEQUENCE [LARGE SCALE GENOMIC DNA]</scope>
    <source>
        <strain evidence="6">CBS 270.75 / DBVPG 7215 / KCTC 17166 / NRRL Y-17582</strain>
    </source>
</reference>
<dbReference type="eggNOG" id="KOG3207">
    <property type="taxonomic scope" value="Eukaryota"/>
</dbReference>
<evidence type="ECO:0000256" key="2">
    <source>
        <dbReference type="ARBA" id="ARBA00022737"/>
    </source>
</evidence>
<dbReference type="GO" id="GO:0007021">
    <property type="term" value="P:tubulin complex assembly"/>
    <property type="evidence" value="ECO:0007669"/>
    <property type="project" value="EnsemblFungi"/>
</dbReference>
<dbReference type="InParanoid" id="G8JU12"/>
<dbReference type="PROSITE" id="PS51450">
    <property type="entry name" value="LRR"/>
    <property type="match status" value="1"/>
</dbReference>
<dbReference type="Pfam" id="PF00560">
    <property type="entry name" value="LRR_1"/>
    <property type="match status" value="1"/>
</dbReference>
<protein>
    <recommendedName>
        <fullName evidence="4">CAP-Gly domain-containing protein</fullName>
    </recommendedName>
</protein>
<proteinExistence type="predicted"/>
<dbReference type="GO" id="GO:0005737">
    <property type="term" value="C:cytoplasm"/>
    <property type="evidence" value="ECO:0007669"/>
    <property type="project" value="TreeGrafter"/>
</dbReference>